<evidence type="ECO:0000259" key="3">
    <source>
        <dbReference type="SMART" id="SM00922"/>
    </source>
</evidence>
<dbReference type="SFLD" id="SFLDS00001">
    <property type="entry name" value="Enolase"/>
    <property type="match status" value="1"/>
</dbReference>
<dbReference type="Proteomes" id="UP001629230">
    <property type="component" value="Unassembled WGS sequence"/>
</dbReference>
<evidence type="ECO:0000313" key="5">
    <source>
        <dbReference type="Proteomes" id="UP001629230"/>
    </source>
</evidence>
<dbReference type="InterPro" id="IPR013341">
    <property type="entry name" value="Mandelate_racemase_N_dom"/>
</dbReference>
<evidence type="ECO:0000313" key="4">
    <source>
        <dbReference type="EMBL" id="MFM0003621.1"/>
    </source>
</evidence>
<comment type="caution">
    <text evidence="4">The sequence shown here is derived from an EMBL/GenBank/DDBJ whole genome shotgun (WGS) entry which is preliminary data.</text>
</comment>
<dbReference type="Gene3D" id="3.30.390.10">
    <property type="entry name" value="Enolase-like, N-terminal domain"/>
    <property type="match status" value="1"/>
</dbReference>
<sequence>MDELYLPIKSVDVFGVAVPLVGAGFKNAYTTKTTQKSAIVRLTAEDGSIGLGNIDPSPGYSVETVEESLTVIRRVLAPCVKGMNAGNPHRLIDAMDRTIDAYLDAKAAVEMAAVDLLARHLGIPAHQYLGGAVKDTVSFNAWVGIVSPDEAAAEARKWFDGGFRSAKIKVGGGIHADRDRLMAVRAAVGSGMALRADANAGYSVEDAIALGRLLEPVGLQLLEQPVAAEDLAGMAKVRQAVGMPVMADESITDYRSLIDVIRADCADIVKLKVMKQGGLLRCRRMLETATAAGMPVVIGHGFGLGINTTAEIMLACTSDNVLDGLECVGPLKTADDIVTAKLDLTRGHLAVPQGPGLGVTLDDEKVRRYLFDA</sequence>
<dbReference type="InterPro" id="IPR013342">
    <property type="entry name" value="Mandelate_racemase_C"/>
</dbReference>
<dbReference type="PANTHER" id="PTHR48080">
    <property type="entry name" value="D-GALACTONATE DEHYDRATASE-RELATED"/>
    <property type="match status" value="1"/>
</dbReference>
<proteinExistence type="inferred from homology"/>
<dbReference type="SUPFAM" id="SSF54826">
    <property type="entry name" value="Enolase N-terminal domain-like"/>
    <property type="match status" value="1"/>
</dbReference>
<reference evidence="4 5" key="1">
    <citation type="journal article" date="2024" name="Chem. Sci.">
        <title>Discovery of megapolipeptins by genome mining of a Burkholderiales bacteria collection.</title>
        <authorList>
            <person name="Paulo B.S."/>
            <person name="Recchia M.J.J."/>
            <person name="Lee S."/>
            <person name="Fergusson C.H."/>
            <person name="Romanowski S.B."/>
            <person name="Hernandez A."/>
            <person name="Krull N."/>
            <person name="Liu D.Y."/>
            <person name="Cavanagh H."/>
            <person name="Bos A."/>
            <person name="Gray C.A."/>
            <person name="Murphy B.T."/>
            <person name="Linington R.G."/>
            <person name="Eustaquio A.S."/>
        </authorList>
    </citation>
    <scope>NUCLEOTIDE SEQUENCE [LARGE SCALE GENOMIC DNA]</scope>
    <source>
        <strain evidence="4 5">RL17-350-BIC-A</strain>
    </source>
</reference>
<dbReference type="Pfam" id="PF13378">
    <property type="entry name" value="MR_MLE_C"/>
    <property type="match status" value="1"/>
</dbReference>
<evidence type="ECO:0000256" key="1">
    <source>
        <dbReference type="ARBA" id="ARBA00008031"/>
    </source>
</evidence>
<feature type="domain" description="Mandelate racemase/muconate lactonizing enzyme C-terminal" evidence="3">
    <location>
        <begin position="148"/>
        <end position="244"/>
    </location>
</feature>
<dbReference type="InterPro" id="IPR029017">
    <property type="entry name" value="Enolase-like_N"/>
</dbReference>
<dbReference type="InterPro" id="IPR018110">
    <property type="entry name" value="Mandel_Rmase/mucon_lact_enz_CS"/>
</dbReference>
<dbReference type="Pfam" id="PF02746">
    <property type="entry name" value="MR_MLE_N"/>
    <property type="match status" value="1"/>
</dbReference>
<name>A0ABW9AW33_9BURK</name>
<dbReference type="SUPFAM" id="SSF51604">
    <property type="entry name" value="Enolase C-terminal domain-like"/>
    <property type="match status" value="1"/>
</dbReference>
<dbReference type="InterPro" id="IPR036849">
    <property type="entry name" value="Enolase-like_C_sf"/>
</dbReference>
<comment type="similarity">
    <text evidence="1">Belongs to the mandelate racemase/muconate lactonizing enzyme family.</text>
</comment>
<dbReference type="PANTHER" id="PTHR48080:SF3">
    <property type="entry name" value="ENOLASE SUPERFAMILY MEMBER DDB_G0284701"/>
    <property type="match status" value="1"/>
</dbReference>
<dbReference type="SMART" id="SM00922">
    <property type="entry name" value="MR_MLE"/>
    <property type="match status" value="1"/>
</dbReference>
<dbReference type="SFLD" id="SFLDG00180">
    <property type="entry name" value="muconate_cycloisomerase"/>
    <property type="match status" value="1"/>
</dbReference>
<accession>A0ABW9AW33</accession>
<dbReference type="EMBL" id="JAQQEZ010000015">
    <property type="protein sequence ID" value="MFM0003621.1"/>
    <property type="molecule type" value="Genomic_DNA"/>
</dbReference>
<dbReference type="RefSeq" id="WP_408178637.1">
    <property type="nucleotide sequence ID" value="NZ_JAQQEZ010000015.1"/>
</dbReference>
<keyword evidence="5" id="KW-1185">Reference proteome</keyword>
<dbReference type="InterPro" id="IPR029065">
    <property type="entry name" value="Enolase_C-like"/>
</dbReference>
<dbReference type="Gene3D" id="3.20.20.120">
    <property type="entry name" value="Enolase-like C-terminal domain"/>
    <property type="match status" value="1"/>
</dbReference>
<keyword evidence="2" id="KW-0479">Metal-binding</keyword>
<dbReference type="InterPro" id="IPR034593">
    <property type="entry name" value="DgoD-like"/>
</dbReference>
<dbReference type="PROSITE" id="PS00909">
    <property type="entry name" value="MR_MLE_2"/>
    <property type="match status" value="1"/>
</dbReference>
<organism evidence="4 5">
    <name type="scientific">Paraburkholderia dipogonis</name>
    <dbReference type="NCBI Taxonomy" id="1211383"/>
    <lineage>
        <taxon>Bacteria</taxon>
        <taxon>Pseudomonadati</taxon>
        <taxon>Pseudomonadota</taxon>
        <taxon>Betaproteobacteria</taxon>
        <taxon>Burkholderiales</taxon>
        <taxon>Burkholderiaceae</taxon>
        <taxon>Paraburkholderia</taxon>
    </lineage>
</organism>
<protein>
    <submittedName>
        <fullName evidence="4">Enolase C-terminal domain-like protein</fullName>
    </submittedName>
</protein>
<gene>
    <name evidence="4" type="ORF">PQR57_21595</name>
</gene>
<evidence type="ECO:0000256" key="2">
    <source>
        <dbReference type="ARBA" id="ARBA00022723"/>
    </source>
</evidence>